<evidence type="ECO:0000256" key="1">
    <source>
        <dbReference type="SAM" id="MobiDB-lite"/>
    </source>
</evidence>
<feature type="compositionally biased region" description="Low complexity" evidence="1">
    <location>
        <begin position="11"/>
        <end position="38"/>
    </location>
</feature>
<protein>
    <submittedName>
        <fullName evidence="2">BZ3500_MvSof-1268-A1-R1_Chr6-2g08613 protein</fullName>
    </submittedName>
</protein>
<evidence type="ECO:0000313" key="3">
    <source>
        <dbReference type="Proteomes" id="UP000249723"/>
    </source>
</evidence>
<proteinExistence type="predicted"/>
<feature type="region of interest" description="Disordered" evidence="1">
    <location>
        <begin position="1"/>
        <end position="79"/>
    </location>
</feature>
<dbReference type="Proteomes" id="UP000249723">
    <property type="component" value="Unassembled WGS sequence"/>
</dbReference>
<organism evidence="2 3">
    <name type="scientific">Microbotryum saponariae</name>
    <dbReference type="NCBI Taxonomy" id="289078"/>
    <lineage>
        <taxon>Eukaryota</taxon>
        <taxon>Fungi</taxon>
        <taxon>Dikarya</taxon>
        <taxon>Basidiomycota</taxon>
        <taxon>Pucciniomycotina</taxon>
        <taxon>Microbotryomycetes</taxon>
        <taxon>Microbotryales</taxon>
        <taxon>Microbotryaceae</taxon>
        <taxon>Microbotryum</taxon>
    </lineage>
</organism>
<gene>
    <name evidence="2" type="ORF">BZ3500_MVSOF-1268-A1-R1_CHR6-2G08613</name>
</gene>
<sequence length="121" mass="12961">MSTQPHQLDTSVSSSSMVDSSSRLSSSPESSSSSPLDSLAQTLGSVLPGQDSSSSEDHDSGLNSNGELEPQRRSSLGESDDALRLYRVGLHHYTRAQFADFKRELETRSSLSRSSAVGGRK</sequence>
<accession>A0A2X0L3M2</accession>
<dbReference type="AlphaFoldDB" id="A0A2X0L3M2"/>
<keyword evidence="3" id="KW-1185">Reference proteome</keyword>
<reference evidence="3" key="1">
    <citation type="submission" date="2016-10" db="EMBL/GenBank/DDBJ databases">
        <authorList>
            <person name="Jeantristanb JTB J.-T."/>
            <person name="Ricardo R."/>
        </authorList>
    </citation>
    <scope>NUCLEOTIDE SEQUENCE [LARGE SCALE GENOMIC DNA]</scope>
</reference>
<evidence type="ECO:0000313" key="2">
    <source>
        <dbReference type="EMBL" id="SCZ93331.1"/>
    </source>
</evidence>
<dbReference type="OrthoDB" id="10380746at2759"/>
<feature type="compositionally biased region" description="Polar residues" evidence="1">
    <location>
        <begin position="1"/>
        <end position="10"/>
    </location>
</feature>
<dbReference type="EMBL" id="FMWP01000047">
    <property type="protein sequence ID" value="SCZ93331.1"/>
    <property type="molecule type" value="Genomic_DNA"/>
</dbReference>
<name>A0A2X0L3M2_9BASI</name>